<sequence>MRRTTVMTRTLAATLCLVAGLGLAACGSSDDAMSDETMMSDDATSEETMMGHDAMDDETMMGHDAMDDETAMSDGK</sequence>
<dbReference type="PROSITE" id="PS51257">
    <property type="entry name" value="PROKAR_LIPOPROTEIN"/>
    <property type="match status" value="1"/>
</dbReference>
<protein>
    <recommendedName>
        <fullName evidence="4">Pentapeptide MXKDX repeat protein</fullName>
    </recommendedName>
</protein>
<organism evidence="2 3">
    <name type="scientific">Actinomyces respiraculi</name>
    <dbReference type="NCBI Taxonomy" id="2744574"/>
    <lineage>
        <taxon>Bacteria</taxon>
        <taxon>Bacillati</taxon>
        <taxon>Actinomycetota</taxon>
        <taxon>Actinomycetes</taxon>
        <taxon>Actinomycetales</taxon>
        <taxon>Actinomycetaceae</taxon>
        <taxon>Actinomyces</taxon>
    </lineage>
</organism>
<dbReference type="Proteomes" id="UP000594637">
    <property type="component" value="Chromosome"/>
</dbReference>
<gene>
    <name evidence="2" type="ORF">ID810_01850</name>
</gene>
<feature type="chain" id="PRO_5039026333" description="Pentapeptide MXKDX repeat protein" evidence="1">
    <location>
        <begin position="25"/>
        <end position="76"/>
    </location>
</feature>
<name>A0A7T0PWI0_9ACTO</name>
<feature type="signal peptide" evidence="1">
    <location>
        <begin position="1"/>
        <end position="24"/>
    </location>
</feature>
<evidence type="ECO:0000313" key="2">
    <source>
        <dbReference type="EMBL" id="QPL05754.1"/>
    </source>
</evidence>
<evidence type="ECO:0000256" key="1">
    <source>
        <dbReference type="SAM" id="SignalP"/>
    </source>
</evidence>
<evidence type="ECO:0008006" key="4">
    <source>
        <dbReference type="Google" id="ProtNLM"/>
    </source>
</evidence>
<proteinExistence type="predicted"/>
<evidence type="ECO:0000313" key="3">
    <source>
        <dbReference type="Proteomes" id="UP000594637"/>
    </source>
</evidence>
<dbReference type="AlphaFoldDB" id="A0A7T0PWI0"/>
<reference evidence="2 3" key="1">
    <citation type="submission" date="2020-11" db="EMBL/GenBank/DDBJ databases">
        <title>Actinomyces sp. ZJ750.</title>
        <authorList>
            <person name="Zhou J."/>
        </authorList>
    </citation>
    <scope>NUCLEOTIDE SEQUENCE [LARGE SCALE GENOMIC DNA]</scope>
    <source>
        <strain evidence="2 3">ZJ750</strain>
    </source>
</reference>
<dbReference type="RefSeq" id="WP_166856370.1">
    <property type="nucleotide sequence ID" value="NZ_CP063989.1"/>
</dbReference>
<dbReference type="KEGG" id="arep:ID810_01850"/>
<keyword evidence="3" id="KW-1185">Reference proteome</keyword>
<accession>A0A7T0PWI0</accession>
<dbReference type="EMBL" id="CP063989">
    <property type="protein sequence ID" value="QPL05754.1"/>
    <property type="molecule type" value="Genomic_DNA"/>
</dbReference>
<keyword evidence="1" id="KW-0732">Signal</keyword>